<reference evidence="2 3" key="1">
    <citation type="journal article" date="2020" name="Front. Microbiol.">
        <title>Genetic Organization of the aprX-lipA2 Operon Affects the Proteolytic Potential of Pseudomonas Species in Milk.</title>
        <authorList>
            <person name="Maier C."/>
            <person name="Huptas C."/>
            <person name="von Neubeck M."/>
            <person name="Scherer S."/>
            <person name="Wenning M."/>
            <person name="Lucking G."/>
        </authorList>
    </citation>
    <scope>NUCLEOTIDE SEQUENCE [LARGE SCALE GENOMIC DNA]</scope>
    <source>
        <strain evidence="2 3">G4779</strain>
    </source>
</reference>
<organism evidence="2 3">
    <name type="scientific">Pseudomonas gessardii</name>
    <dbReference type="NCBI Taxonomy" id="78544"/>
    <lineage>
        <taxon>Bacteria</taxon>
        <taxon>Pseudomonadati</taxon>
        <taxon>Pseudomonadota</taxon>
        <taxon>Gammaproteobacteria</taxon>
        <taxon>Pseudomonadales</taxon>
        <taxon>Pseudomonadaceae</taxon>
        <taxon>Pseudomonas</taxon>
    </lineage>
</organism>
<accession>A0A7Y1MU54</accession>
<gene>
    <name evidence="2" type="ORF">HBO33_23270</name>
</gene>
<name>A0A7Y1MU54_9PSED</name>
<evidence type="ECO:0000313" key="2">
    <source>
        <dbReference type="EMBL" id="NNA98092.1"/>
    </source>
</evidence>
<dbReference type="Proteomes" id="UP000542111">
    <property type="component" value="Unassembled WGS sequence"/>
</dbReference>
<evidence type="ECO:0000256" key="1">
    <source>
        <dbReference type="SAM" id="Coils"/>
    </source>
</evidence>
<protein>
    <submittedName>
        <fullName evidence="2">Uncharacterized protein</fullName>
    </submittedName>
</protein>
<evidence type="ECO:0000313" key="3">
    <source>
        <dbReference type="Proteomes" id="UP000542111"/>
    </source>
</evidence>
<feature type="coiled-coil region" evidence="1">
    <location>
        <begin position="50"/>
        <end position="77"/>
    </location>
</feature>
<keyword evidence="1" id="KW-0175">Coiled coil</keyword>
<dbReference type="RefSeq" id="WP_076964535.1">
    <property type="nucleotide sequence ID" value="NZ_CBCRYT010000048.1"/>
</dbReference>
<dbReference type="EMBL" id="JAAQYP010000048">
    <property type="protein sequence ID" value="NNA98092.1"/>
    <property type="molecule type" value="Genomic_DNA"/>
</dbReference>
<proteinExistence type="predicted"/>
<dbReference type="AlphaFoldDB" id="A0A7Y1MU54"/>
<comment type="caution">
    <text evidence="2">The sequence shown here is derived from an EMBL/GenBank/DDBJ whole genome shotgun (WGS) entry which is preliminary data.</text>
</comment>
<sequence>MLMATHKSVMVFLNFDFKWSVNMINPLFASAGLGSMASAGAGGKINDSEKNTAIEKVRAKEEEVAKLNNKVKEYTKAGDLDAATQALKEYEDYVNKNFGPPPGEARAFKDEYAKLEKKPFDTPGQPQKSAIMYG</sequence>